<reference evidence="1 2" key="1">
    <citation type="submission" date="2024-02" db="EMBL/GenBank/DDBJ databases">
        <title>Tn5403 promotes plasmid rearrangements and degradation of the Klebsiella pneumoniae carbapenemase (KPC) transposon Tn4401.</title>
        <authorList>
            <person name="Sheppard A.E."/>
            <person name="Barry K.E."/>
            <person name="Parikh H.I."/>
            <person name="Vegesana K."/>
            <person name="Sebra R."/>
            <person name="George S."/>
            <person name="Sanderson N.D."/>
            <person name="Stoesser N."/>
            <person name="Eyre D.W."/>
            <person name="Crook D.W."/>
            <person name="Walker A.S."/>
            <person name="Mathers A.J."/>
        </authorList>
    </citation>
    <scope>NUCLEOTIDE SEQUENCE [LARGE SCALE GENOMIC DNA]</scope>
    <source>
        <strain evidence="1 2">CAV1921</strain>
    </source>
</reference>
<organism evidence="1 2">
    <name type="scientific">Raoultella ornithinolytica</name>
    <name type="common">Klebsiella ornithinolytica</name>
    <dbReference type="NCBI Taxonomy" id="54291"/>
    <lineage>
        <taxon>Bacteria</taxon>
        <taxon>Pseudomonadati</taxon>
        <taxon>Pseudomonadota</taxon>
        <taxon>Gammaproteobacteria</taxon>
        <taxon>Enterobacterales</taxon>
        <taxon>Enterobacteriaceae</taxon>
        <taxon>Klebsiella/Raoultella group</taxon>
        <taxon>Raoultella</taxon>
    </lineage>
</organism>
<protein>
    <submittedName>
        <fullName evidence="1">DUF4756 family protein</fullName>
    </submittedName>
</protein>
<sequence length="60" mass="6930">MLYRKAISEKSDDEIFALAMKQCTEAAIELRHSVERTPNNFPVVSSDFLTLNKIRRKMSV</sequence>
<evidence type="ECO:0000313" key="1">
    <source>
        <dbReference type="EMBL" id="WWC10074.1"/>
    </source>
</evidence>
<gene>
    <name evidence="1" type="ORF">LM286_17110</name>
</gene>
<dbReference type="InterPro" id="IPR031864">
    <property type="entry name" value="DUF4756"/>
</dbReference>
<dbReference type="Pfam" id="PF15948">
    <property type="entry name" value="DUF4756"/>
    <property type="match status" value="1"/>
</dbReference>
<dbReference type="EMBL" id="CP145163">
    <property type="protein sequence ID" value="WWC10074.1"/>
    <property type="molecule type" value="Genomic_DNA"/>
</dbReference>
<dbReference type="Proteomes" id="UP001350972">
    <property type="component" value="Chromosome"/>
</dbReference>
<dbReference type="RefSeq" id="WP_227499828.1">
    <property type="nucleotide sequence ID" value="NZ_CP145156.1"/>
</dbReference>
<keyword evidence="2" id="KW-1185">Reference proteome</keyword>
<proteinExistence type="predicted"/>
<name>A0ABZ2DP69_RAOOR</name>
<evidence type="ECO:0000313" key="2">
    <source>
        <dbReference type="Proteomes" id="UP001350972"/>
    </source>
</evidence>
<accession>A0ABZ2DP69</accession>